<name>A0A1F5EQX9_9BACT</name>
<dbReference type="EMBL" id="MFAA01000006">
    <property type="protein sequence ID" value="OGD69584.1"/>
    <property type="molecule type" value="Genomic_DNA"/>
</dbReference>
<reference evidence="2 3" key="1">
    <citation type="journal article" date="2016" name="Nat. Commun.">
        <title>Thousands of microbial genomes shed light on interconnected biogeochemical processes in an aquifer system.</title>
        <authorList>
            <person name="Anantharaman K."/>
            <person name="Brown C.T."/>
            <person name="Hug L.A."/>
            <person name="Sharon I."/>
            <person name="Castelle C.J."/>
            <person name="Probst A.J."/>
            <person name="Thomas B.C."/>
            <person name="Singh A."/>
            <person name="Wilkins M.J."/>
            <person name="Karaoz U."/>
            <person name="Brodie E.L."/>
            <person name="Williams K.H."/>
            <person name="Hubbard S.S."/>
            <person name="Banfield J.F."/>
        </authorList>
    </citation>
    <scope>NUCLEOTIDE SEQUENCE [LARGE SCALE GENOMIC DNA]</scope>
</reference>
<gene>
    <name evidence="2" type="ORF">A3E89_00175</name>
</gene>
<evidence type="ECO:0000313" key="2">
    <source>
        <dbReference type="EMBL" id="OGD69584.1"/>
    </source>
</evidence>
<organism evidence="2 3">
    <name type="scientific">Candidatus Campbellbacteria bacterium RIFCSPHIGHO2_12_FULL_35_10</name>
    <dbReference type="NCBI Taxonomy" id="1797578"/>
    <lineage>
        <taxon>Bacteria</taxon>
        <taxon>Candidatus Campbelliibacteriota</taxon>
    </lineage>
</organism>
<evidence type="ECO:0000256" key="1">
    <source>
        <dbReference type="SAM" id="MobiDB-lite"/>
    </source>
</evidence>
<comment type="caution">
    <text evidence="2">The sequence shown here is derived from an EMBL/GenBank/DDBJ whole genome shotgun (WGS) entry which is preliminary data.</text>
</comment>
<sequence length="312" mass="34719">MDKTWLPSRKLVLSFGALAIVLVGGFLLSKDKPFGEITFLTENKKENLLVSKEVKGYSEKDTDGDGLMDWEEALWKTDINKVDTDGDGTSDNDEVLARRDPAISGPGDILPEKTEQTTEELTQTDILARNFFMGYLGLKQAGTLEQKQETFLNNLVENSFAEINNFQNQYSKDNLNIINKDDKVTLKNYGDELISVLGVFKTLENDAILLVNYGEKGDKDSLDEINNNIETYESIKKDLLEMSVPKGVALYHAGLINGVDMLETSVKGFSAINTDPVLSLASSENYFKSFDVISDYSLKIGKYLANKGVSFK</sequence>
<accession>A0A1F5EQX9</accession>
<feature type="region of interest" description="Disordered" evidence="1">
    <location>
        <begin position="81"/>
        <end position="117"/>
    </location>
</feature>
<protein>
    <submittedName>
        <fullName evidence="2">Uncharacterized protein</fullName>
    </submittedName>
</protein>
<dbReference type="Proteomes" id="UP000185891">
    <property type="component" value="Unassembled WGS sequence"/>
</dbReference>
<feature type="compositionally biased region" description="Acidic residues" evidence="1">
    <location>
        <begin position="85"/>
        <end position="94"/>
    </location>
</feature>
<dbReference type="AlphaFoldDB" id="A0A1F5EQX9"/>
<evidence type="ECO:0000313" key="3">
    <source>
        <dbReference type="Proteomes" id="UP000185891"/>
    </source>
</evidence>
<proteinExistence type="predicted"/>